<dbReference type="Proteomes" id="UP000286934">
    <property type="component" value="Unassembled WGS sequence"/>
</dbReference>
<evidence type="ECO:0000256" key="3">
    <source>
        <dbReference type="ARBA" id="ARBA00022691"/>
    </source>
</evidence>
<dbReference type="PANTHER" id="PTHR43464">
    <property type="entry name" value="METHYLTRANSFERASE"/>
    <property type="match status" value="1"/>
</dbReference>
<reference evidence="9" key="1">
    <citation type="journal article" date="2018" name="Front. Microbiol.">
        <title>Genome-Based Analysis Reveals the Taxonomy and Diversity of the Family Idiomarinaceae.</title>
        <authorList>
            <person name="Liu Y."/>
            <person name="Lai Q."/>
            <person name="Shao Z."/>
        </authorList>
    </citation>
    <scope>NUCLEOTIDE SEQUENCE [LARGE SCALE GENOMIC DNA]</scope>
    <source>
        <strain evidence="9">AIS</strain>
    </source>
</reference>
<dbReference type="InterPro" id="IPR016718">
    <property type="entry name" value="rRNA_m1G-MeTrfase_A_prd"/>
</dbReference>
<evidence type="ECO:0000259" key="6">
    <source>
        <dbReference type="Pfam" id="PF13649"/>
    </source>
</evidence>
<dbReference type="GO" id="GO:0046872">
    <property type="term" value="F:metal ion binding"/>
    <property type="evidence" value="ECO:0007669"/>
    <property type="project" value="UniProtKB-KW"/>
</dbReference>
<dbReference type="InterPro" id="IPR029063">
    <property type="entry name" value="SAM-dependent_MTases_sf"/>
</dbReference>
<dbReference type="PANTHER" id="PTHR43464:SF19">
    <property type="entry name" value="UBIQUINONE BIOSYNTHESIS O-METHYLTRANSFERASE, MITOCHONDRIAL"/>
    <property type="match status" value="1"/>
</dbReference>
<dbReference type="InterPro" id="IPR041698">
    <property type="entry name" value="Methyltransf_25"/>
</dbReference>
<dbReference type="Pfam" id="PF13649">
    <property type="entry name" value="Methyltransf_25"/>
    <property type="match status" value="1"/>
</dbReference>
<dbReference type="AlphaFoldDB" id="A0A432WQF7"/>
<feature type="binding site" evidence="5">
    <location>
        <begin position="110"/>
        <end position="111"/>
    </location>
    <ligand>
        <name>S-adenosyl-L-methionine</name>
        <dbReference type="ChEBI" id="CHEBI:59789"/>
    </ligand>
</feature>
<dbReference type="OrthoDB" id="108476at2"/>
<dbReference type="Pfam" id="PF21302">
    <property type="entry name" value="Zn_ribbon_RlmA"/>
    <property type="match status" value="1"/>
</dbReference>
<evidence type="ECO:0000256" key="2">
    <source>
        <dbReference type="ARBA" id="ARBA00022679"/>
    </source>
</evidence>
<gene>
    <name evidence="8" type="ORF">CWE13_10825</name>
</gene>
<feature type="binding site" evidence="5">
    <location>
        <position position="203"/>
    </location>
    <ligand>
        <name>S-adenosyl-L-methionine</name>
        <dbReference type="ChEBI" id="CHEBI:59789"/>
    </ligand>
</feature>
<evidence type="ECO:0000256" key="1">
    <source>
        <dbReference type="ARBA" id="ARBA00022603"/>
    </source>
</evidence>
<dbReference type="SUPFAM" id="SSF53335">
    <property type="entry name" value="S-adenosyl-L-methionine-dependent methyltransferases"/>
    <property type="match status" value="1"/>
</dbReference>
<dbReference type="InterPro" id="IPR048647">
    <property type="entry name" value="RlmA_N"/>
</dbReference>
<accession>A0A432WQF7</accession>
<proteinExistence type="predicted"/>
<organism evidence="8 9">
    <name type="scientific">Aliidiomarina shirensis</name>
    <dbReference type="NCBI Taxonomy" id="1048642"/>
    <lineage>
        <taxon>Bacteria</taxon>
        <taxon>Pseudomonadati</taxon>
        <taxon>Pseudomonadota</taxon>
        <taxon>Gammaproteobacteria</taxon>
        <taxon>Alteromonadales</taxon>
        <taxon>Idiomarinaceae</taxon>
        <taxon>Aliidiomarina</taxon>
    </lineage>
</organism>
<protein>
    <submittedName>
        <fullName evidence="8">rRNA (Guanine-N1)-methyltransferase</fullName>
    </submittedName>
</protein>
<keyword evidence="9" id="KW-1185">Reference proteome</keyword>
<keyword evidence="3 5" id="KW-0949">S-adenosyl-L-methionine</keyword>
<dbReference type="GO" id="GO:0032259">
    <property type="term" value="P:methylation"/>
    <property type="evidence" value="ECO:0007669"/>
    <property type="project" value="UniProtKB-KW"/>
</dbReference>
<keyword evidence="4" id="KW-0862">Zinc</keyword>
<keyword evidence="2 8" id="KW-0808">Transferase</keyword>
<keyword evidence="4" id="KW-0479">Metal-binding</keyword>
<dbReference type="RefSeq" id="WP_126808512.1">
    <property type="nucleotide sequence ID" value="NZ_PIPP01000005.1"/>
</dbReference>
<feature type="binding site" evidence="4">
    <location>
        <position position="29"/>
    </location>
    <ligand>
        <name>Zn(2+)</name>
        <dbReference type="ChEBI" id="CHEBI:29105"/>
    </ligand>
</feature>
<evidence type="ECO:0000259" key="7">
    <source>
        <dbReference type="Pfam" id="PF21302"/>
    </source>
</evidence>
<dbReference type="CDD" id="cd02440">
    <property type="entry name" value="AdoMet_MTases"/>
    <property type="match status" value="1"/>
</dbReference>
<dbReference type="Gene3D" id="3.40.50.150">
    <property type="entry name" value="Vaccinia Virus protein VP39"/>
    <property type="match status" value="1"/>
</dbReference>
<dbReference type="PIRSF" id="PIRSF018249">
    <property type="entry name" value="MyrA_prd"/>
    <property type="match status" value="1"/>
</dbReference>
<feature type="domain" description="Methyltransferase" evidence="6">
    <location>
        <begin position="103"/>
        <end position="192"/>
    </location>
</feature>
<name>A0A432WQF7_9GAMM</name>
<feature type="binding site" evidence="5">
    <location>
        <position position="75"/>
    </location>
    <ligand>
        <name>S-adenosyl-L-methionine</name>
        <dbReference type="ChEBI" id="CHEBI:59789"/>
    </ligand>
</feature>
<evidence type="ECO:0000313" key="8">
    <source>
        <dbReference type="EMBL" id="RUO36023.1"/>
    </source>
</evidence>
<evidence type="ECO:0000256" key="5">
    <source>
        <dbReference type="PIRSR" id="PIRSR018249-2"/>
    </source>
</evidence>
<evidence type="ECO:0000256" key="4">
    <source>
        <dbReference type="PIRSR" id="PIRSR018249-1"/>
    </source>
</evidence>
<evidence type="ECO:0000313" key="9">
    <source>
        <dbReference type="Proteomes" id="UP000286934"/>
    </source>
</evidence>
<sequence>MPSVAFNHLQCPIEGEALYPSEHGLSWSCSNGHSFDVAKQGYLNLLPVQQKRSKDPGDSKAMVSARREFLNSGFYQPLAKSIAEEVLRYAEQQNTSAKNPLRVLDAGCGEGYYLRELVESARTDYLSVAGFDISKWAVLSAAKQGVDAENTVRWFVASNAQIPVQDASVDVVLCVFGFPVYPEFLRVLKPGGLLIMVDPGQKHLRELREVIYPDIKPEKPEKPHPEFFHVQPPLSVNYALTLESAAEIKNLLAMTPHLFRAPADGKQRANALNELTVTVDVNIQPLRKMIAKGIQTTFE</sequence>
<keyword evidence="1 8" id="KW-0489">Methyltransferase</keyword>
<feature type="binding site" evidence="4">
    <location>
        <position position="33"/>
    </location>
    <ligand>
        <name>Zn(2+)</name>
        <dbReference type="ChEBI" id="CHEBI:29105"/>
    </ligand>
</feature>
<dbReference type="EMBL" id="PIPP01000005">
    <property type="protein sequence ID" value="RUO36023.1"/>
    <property type="molecule type" value="Genomic_DNA"/>
</dbReference>
<feature type="domain" description="23S rRNA (guanine(745)-N(1))-methyltransferase N-terminal" evidence="7">
    <location>
        <begin position="9"/>
        <end position="54"/>
    </location>
</feature>
<comment type="caution">
    <text evidence="8">The sequence shown here is derived from an EMBL/GenBank/DDBJ whole genome shotgun (WGS) entry which is preliminary data.</text>
</comment>
<dbReference type="GO" id="GO:0008168">
    <property type="term" value="F:methyltransferase activity"/>
    <property type="evidence" value="ECO:0007669"/>
    <property type="project" value="UniProtKB-KW"/>
</dbReference>